<feature type="compositionally biased region" description="Basic and acidic residues" evidence="1">
    <location>
        <begin position="86"/>
        <end position="97"/>
    </location>
</feature>
<gene>
    <name evidence="2" type="ORF">GCM10010124_37420</name>
</gene>
<feature type="compositionally biased region" description="Low complexity" evidence="1">
    <location>
        <begin position="160"/>
        <end position="175"/>
    </location>
</feature>
<feature type="region of interest" description="Disordered" evidence="1">
    <location>
        <begin position="160"/>
        <end position="843"/>
    </location>
</feature>
<feature type="compositionally biased region" description="Basic and acidic residues" evidence="1">
    <location>
        <begin position="247"/>
        <end position="266"/>
    </location>
</feature>
<feature type="compositionally biased region" description="Basic and acidic residues" evidence="1">
    <location>
        <begin position="816"/>
        <end position="826"/>
    </location>
</feature>
<feature type="compositionally biased region" description="Basic residues" evidence="1">
    <location>
        <begin position="772"/>
        <end position="784"/>
    </location>
</feature>
<evidence type="ECO:0000313" key="2">
    <source>
        <dbReference type="EMBL" id="GGK41062.1"/>
    </source>
</evidence>
<feature type="compositionally biased region" description="Basic and acidic residues" evidence="1">
    <location>
        <begin position="479"/>
        <end position="531"/>
    </location>
</feature>
<feature type="compositionally biased region" description="Basic and acidic residues" evidence="1">
    <location>
        <begin position="451"/>
        <end position="468"/>
    </location>
</feature>
<evidence type="ECO:0000256" key="1">
    <source>
        <dbReference type="SAM" id="MobiDB-lite"/>
    </source>
</evidence>
<sequence>MGVTPPSSHGDARAALRRTPPGWCRAPAPGAPTGTRGRAAHGRRQPPGPDGDGDVTVHVGAQDPHARAPELADDGRVGVPVPVAAARRDQRDRGADRVEEAGLLVGAAVVGDLQDLRADRPGGGEQLLLAFHLGVTGEQDRHPAHLRDDDQRVVVGVRPGAAQRGGRAEGGQPRRAGPEGPPRPRHARRAGQRRADGRRQASAGHVPGDGGGDDGVDHPAAGHAGHPRDVVEVEVAEDQQPHAAHPQRGEAAVDRRRLRPRVDDHGVGAAGRQDDGVALAHVARHRHPARRRPAGGDEPDGKRPHDARGRRYRDDPPHRLPATRAEQPARHDGQQGGAGDTGRPRQHRTRHLRPDVRNGHQPLGRPAGDRHEQVAERRRPRRHDRRADAQDGCRGDRRGREEIGRHRHRTHRAGQRRHHRSAGHLRRRRNAQCLGEARRYAPRAQCVPPARRHEDQGGGGHDRQHEARFTGQGGVVDDQGDHRRAQRRCRDLAPAADQRHQADRPHRGRPQDARRGPDENHETDERDEARRAAPPRSGPGPPARQQHGAEHDRHVAARHGDEVGHPGGAEVGRDGRRQAGGVAQNEPGEQPAGLRRQVAARRRQARAQAAGRSLYPGRSAPRQRSVGGADRRRGQVPGARGAEPHRGRDPLAGQQVPPADVPPQHDDLHVGPEHGTGRRPGGGQPGRHQVRRRPRAAAHRSRVVGDRQGDLAPPARRHRLPHRRGVALGHPQRGDRRTHRQPSGDRGQHRPPAPPGRCGDAAAPPTGPAAGGRRRRARGPRARRAPGQQQRRGRGHPARGGRDARPQPQGGGGAEPHAEGRRREPQVDGPGRAHSATRSLRRS</sequence>
<feature type="compositionally biased region" description="Basic residues" evidence="1">
    <location>
        <begin position="688"/>
        <end position="702"/>
    </location>
</feature>
<proteinExistence type="predicted"/>
<comment type="caution">
    <text evidence="2">The sequence shown here is derived from an EMBL/GenBank/DDBJ whole genome shotgun (WGS) entry which is preliminary data.</text>
</comment>
<organism evidence="2 3">
    <name type="scientific">Pilimelia terevasa</name>
    <dbReference type="NCBI Taxonomy" id="53372"/>
    <lineage>
        <taxon>Bacteria</taxon>
        <taxon>Bacillati</taxon>
        <taxon>Actinomycetota</taxon>
        <taxon>Actinomycetes</taxon>
        <taxon>Micromonosporales</taxon>
        <taxon>Micromonosporaceae</taxon>
        <taxon>Pilimelia</taxon>
    </lineage>
</organism>
<feature type="compositionally biased region" description="Basic residues" evidence="1">
    <location>
        <begin position="405"/>
        <end position="430"/>
    </location>
</feature>
<evidence type="ECO:0000313" key="3">
    <source>
        <dbReference type="Proteomes" id="UP000662200"/>
    </source>
</evidence>
<dbReference type="EMBL" id="BMQC01000019">
    <property type="protein sequence ID" value="GGK41062.1"/>
    <property type="molecule type" value="Genomic_DNA"/>
</dbReference>
<feature type="compositionally biased region" description="Basic and acidic residues" evidence="1">
    <location>
        <begin position="64"/>
        <end position="76"/>
    </location>
</feature>
<feature type="compositionally biased region" description="Low complexity" evidence="1">
    <location>
        <begin position="25"/>
        <end position="37"/>
    </location>
</feature>
<feature type="compositionally biased region" description="Basic residues" evidence="1">
    <location>
        <begin position="282"/>
        <end position="293"/>
    </location>
</feature>
<feature type="compositionally biased region" description="Basic and acidic residues" evidence="1">
    <location>
        <begin position="547"/>
        <end position="564"/>
    </location>
</feature>
<feature type="compositionally biased region" description="Basic residues" evidence="1">
    <location>
        <begin position="715"/>
        <end position="725"/>
    </location>
</feature>
<feature type="compositionally biased region" description="Basic and acidic residues" evidence="1">
    <location>
        <begin position="385"/>
        <end position="404"/>
    </location>
</feature>
<protein>
    <submittedName>
        <fullName evidence="2">Uncharacterized protein</fullName>
    </submittedName>
</protein>
<dbReference type="Proteomes" id="UP000662200">
    <property type="component" value="Unassembled WGS sequence"/>
</dbReference>
<dbReference type="AlphaFoldDB" id="A0A8J3BV02"/>
<reference evidence="2" key="2">
    <citation type="submission" date="2020-09" db="EMBL/GenBank/DDBJ databases">
        <authorList>
            <person name="Sun Q."/>
            <person name="Ohkuma M."/>
        </authorList>
    </citation>
    <scope>NUCLEOTIDE SEQUENCE</scope>
    <source>
        <strain evidence="2">JCM 3091</strain>
    </source>
</reference>
<keyword evidence="3" id="KW-1185">Reference proteome</keyword>
<name>A0A8J3BV02_9ACTN</name>
<accession>A0A8J3BV02</accession>
<feature type="compositionally biased region" description="Basic and acidic residues" evidence="1">
    <location>
        <begin position="663"/>
        <end position="676"/>
    </location>
</feature>
<feature type="compositionally biased region" description="Basic residues" evidence="1">
    <location>
        <begin position="183"/>
        <end position="192"/>
    </location>
</feature>
<feature type="compositionally biased region" description="Basic and acidic residues" evidence="1">
    <location>
        <begin position="367"/>
        <end position="377"/>
    </location>
</feature>
<feature type="region of interest" description="Disordered" evidence="1">
    <location>
        <begin position="1"/>
        <end position="97"/>
    </location>
</feature>
<reference evidence="2" key="1">
    <citation type="journal article" date="2014" name="Int. J. Syst. Evol. Microbiol.">
        <title>Complete genome sequence of Corynebacterium casei LMG S-19264T (=DSM 44701T), isolated from a smear-ripened cheese.</title>
        <authorList>
            <consortium name="US DOE Joint Genome Institute (JGI-PGF)"/>
            <person name="Walter F."/>
            <person name="Albersmeier A."/>
            <person name="Kalinowski J."/>
            <person name="Ruckert C."/>
        </authorList>
    </citation>
    <scope>NUCLEOTIDE SEQUENCE</scope>
    <source>
        <strain evidence="2">JCM 3091</strain>
    </source>
</reference>
<feature type="compositionally biased region" description="Basic and acidic residues" evidence="1">
    <location>
        <begin position="299"/>
        <end position="318"/>
    </location>
</feature>